<dbReference type="InterPro" id="IPR017853">
    <property type="entry name" value="GH"/>
</dbReference>
<evidence type="ECO:0000256" key="1">
    <source>
        <dbReference type="ARBA" id="ARBA00001255"/>
    </source>
</evidence>
<dbReference type="PROSITE" id="PS00512">
    <property type="entry name" value="ALPHA_GALACTOSIDASE"/>
    <property type="match status" value="1"/>
</dbReference>
<dbReference type="InterPro" id="IPR013785">
    <property type="entry name" value="Aldolase_TIM"/>
</dbReference>
<evidence type="ECO:0000256" key="6">
    <source>
        <dbReference type="ARBA" id="ARBA00023295"/>
    </source>
</evidence>
<evidence type="ECO:0000256" key="4">
    <source>
        <dbReference type="ARBA" id="ARBA00022729"/>
    </source>
</evidence>
<dbReference type="InterPro" id="IPR000111">
    <property type="entry name" value="Glyco_hydro_27/36_CS"/>
</dbReference>
<feature type="signal peptide" evidence="8">
    <location>
        <begin position="1"/>
        <end position="27"/>
    </location>
</feature>
<comment type="similarity">
    <text evidence="2 7">Belongs to the glycosyl hydrolase 27 family.</text>
</comment>
<evidence type="ECO:0000256" key="3">
    <source>
        <dbReference type="ARBA" id="ARBA00012755"/>
    </source>
</evidence>
<dbReference type="CDD" id="cd14792">
    <property type="entry name" value="GH27"/>
    <property type="match status" value="1"/>
</dbReference>
<evidence type="ECO:0000256" key="8">
    <source>
        <dbReference type="SAM" id="SignalP"/>
    </source>
</evidence>
<comment type="catalytic activity">
    <reaction evidence="1 7">
        <text>Hydrolysis of terminal, non-reducing alpha-D-galactose residues in alpha-D-galactosides, including galactose oligosaccharides, galactomannans and galactolipids.</text>
        <dbReference type="EC" id="3.2.1.22"/>
    </reaction>
</comment>
<evidence type="ECO:0000259" key="9">
    <source>
        <dbReference type="Pfam" id="PF17801"/>
    </source>
</evidence>
<accession>A0ABS8RTH7</accession>
<sequence>MMPSTLTLVLLWSCLCLFLATMTTTYARPQPRNLIGDSNSTANGLIRRSLLGNGLGGTPQMGWNSWNHFGCNIEENMIRETADAMVSTGLASLGYEYINLDDCWAEFNRDSQGNMVAKGSTFPSGIKALADYVHSKGLKLGVYSDAGTQTCSKQMPGSLGHEEQDANTFASWGVDYLKYDNCNNEDRSPRERYPIMSKALQNSGRAIFYSLCEWGADDPATWASSVGNSWRTTGDISDNWDSMTSRADLNDKWASYAGPGGWNDPDMLEVGNGGMSFAEYRSHFSIWALAKAPLIIGCDLRSMDSATHDILSNTEVIAVNQDKLGVQGKKVKQDGDLEVWAGPLSGKRVAVVLWNRGSSNADITAYWSDIGLDSSTVVEARDLWDHSTKGSVKGQISANVDSHDCKMYVLTPRK</sequence>
<evidence type="ECO:0000313" key="10">
    <source>
        <dbReference type="EMBL" id="MCD7450079.1"/>
    </source>
</evidence>
<evidence type="ECO:0000256" key="7">
    <source>
        <dbReference type="RuleBase" id="RU361168"/>
    </source>
</evidence>
<gene>
    <name evidence="10" type="ORF">HAX54_003497</name>
</gene>
<dbReference type="InterPro" id="IPR041233">
    <property type="entry name" value="Melibiase_C"/>
</dbReference>
<keyword evidence="5 7" id="KW-0378">Hydrolase</keyword>
<proteinExistence type="inferred from homology"/>
<dbReference type="EC" id="3.2.1.22" evidence="3 7"/>
<dbReference type="PANTHER" id="PTHR11452">
    <property type="entry name" value="ALPHA-GALACTOSIDASE/ALPHA-N-ACETYLGALACTOSAMINIDASE"/>
    <property type="match status" value="1"/>
</dbReference>
<dbReference type="SUPFAM" id="SSF51011">
    <property type="entry name" value="Glycosyl hydrolase domain"/>
    <property type="match status" value="1"/>
</dbReference>
<dbReference type="InterPro" id="IPR013780">
    <property type="entry name" value="Glyco_hydro_b"/>
</dbReference>
<feature type="chain" id="PRO_5046190527" description="Alpha-galactosidase" evidence="8">
    <location>
        <begin position="28"/>
        <end position="414"/>
    </location>
</feature>
<dbReference type="PANTHER" id="PTHR11452:SF33">
    <property type="entry name" value="ALPHA-GALACTOSIDASE 2"/>
    <property type="match status" value="1"/>
</dbReference>
<dbReference type="Gene3D" id="2.60.40.1180">
    <property type="entry name" value="Golgi alpha-mannosidase II"/>
    <property type="match status" value="1"/>
</dbReference>
<reference evidence="10 11" key="1">
    <citation type="journal article" date="2021" name="BMC Genomics">
        <title>Datura genome reveals duplications of psychoactive alkaloid biosynthetic genes and high mutation rate following tissue culture.</title>
        <authorList>
            <person name="Rajewski A."/>
            <person name="Carter-House D."/>
            <person name="Stajich J."/>
            <person name="Litt A."/>
        </authorList>
    </citation>
    <scope>NUCLEOTIDE SEQUENCE [LARGE SCALE GENOMIC DNA]</scope>
    <source>
        <strain evidence="10">AR-01</strain>
    </source>
</reference>
<protein>
    <recommendedName>
        <fullName evidence="3 7">Alpha-galactosidase</fullName>
        <ecNumber evidence="3 7">3.2.1.22</ecNumber>
    </recommendedName>
    <alternativeName>
        <fullName evidence="7">Melibiase</fullName>
    </alternativeName>
</protein>
<dbReference type="Gene3D" id="3.20.20.70">
    <property type="entry name" value="Aldolase class I"/>
    <property type="match status" value="1"/>
</dbReference>
<feature type="domain" description="Alpha galactosidase C-terminal" evidence="9">
    <location>
        <begin position="334"/>
        <end position="410"/>
    </location>
</feature>
<organism evidence="10 11">
    <name type="scientific">Datura stramonium</name>
    <name type="common">Jimsonweed</name>
    <name type="synonym">Common thornapple</name>
    <dbReference type="NCBI Taxonomy" id="4076"/>
    <lineage>
        <taxon>Eukaryota</taxon>
        <taxon>Viridiplantae</taxon>
        <taxon>Streptophyta</taxon>
        <taxon>Embryophyta</taxon>
        <taxon>Tracheophyta</taxon>
        <taxon>Spermatophyta</taxon>
        <taxon>Magnoliopsida</taxon>
        <taxon>eudicotyledons</taxon>
        <taxon>Gunneridae</taxon>
        <taxon>Pentapetalae</taxon>
        <taxon>asterids</taxon>
        <taxon>lamiids</taxon>
        <taxon>Solanales</taxon>
        <taxon>Solanaceae</taxon>
        <taxon>Solanoideae</taxon>
        <taxon>Datureae</taxon>
        <taxon>Datura</taxon>
    </lineage>
</organism>
<keyword evidence="4 8" id="KW-0732">Signal</keyword>
<keyword evidence="6 7" id="KW-0326">Glycosidase</keyword>
<keyword evidence="11" id="KW-1185">Reference proteome</keyword>
<evidence type="ECO:0000256" key="2">
    <source>
        <dbReference type="ARBA" id="ARBA00009743"/>
    </source>
</evidence>
<dbReference type="EMBL" id="JACEIK010000116">
    <property type="protein sequence ID" value="MCD7450079.1"/>
    <property type="molecule type" value="Genomic_DNA"/>
</dbReference>
<keyword evidence="7" id="KW-1015">Disulfide bond</keyword>
<dbReference type="Proteomes" id="UP000823775">
    <property type="component" value="Unassembled WGS sequence"/>
</dbReference>
<dbReference type="SUPFAM" id="SSF51445">
    <property type="entry name" value="(Trans)glycosidases"/>
    <property type="match status" value="1"/>
</dbReference>
<dbReference type="Pfam" id="PF16499">
    <property type="entry name" value="Melibiase_2"/>
    <property type="match status" value="1"/>
</dbReference>
<dbReference type="Pfam" id="PF17801">
    <property type="entry name" value="Melibiase_C"/>
    <property type="match status" value="1"/>
</dbReference>
<dbReference type="InterPro" id="IPR002241">
    <property type="entry name" value="Glyco_hydro_27"/>
</dbReference>
<name>A0ABS8RTH7_DATST</name>
<evidence type="ECO:0000256" key="5">
    <source>
        <dbReference type="ARBA" id="ARBA00022801"/>
    </source>
</evidence>
<comment type="caution">
    <text evidence="10">The sequence shown here is derived from an EMBL/GenBank/DDBJ whole genome shotgun (WGS) entry which is preliminary data.</text>
</comment>
<dbReference type="PRINTS" id="PR00740">
    <property type="entry name" value="GLHYDRLASE27"/>
</dbReference>
<evidence type="ECO:0000313" key="11">
    <source>
        <dbReference type="Proteomes" id="UP000823775"/>
    </source>
</evidence>